<proteinExistence type="predicted"/>
<reference evidence="1" key="1">
    <citation type="submission" date="2023-04" db="EMBL/GenBank/DDBJ databases">
        <title>Draft Genome sequencing of Naganishia species isolated from polar environments using Oxford Nanopore Technology.</title>
        <authorList>
            <person name="Leo P."/>
            <person name="Venkateswaran K."/>
        </authorList>
    </citation>
    <scope>NUCLEOTIDE SEQUENCE</scope>
    <source>
        <strain evidence="1">MNA-CCFEE 5262</strain>
    </source>
</reference>
<accession>A0ACC2WHC5</accession>
<keyword evidence="2" id="KW-1185">Reference proteome</keyword>
<dbReference type="Proteomes" id="UP001230649">
    <property type="component" value="Unassembled WGS sequence"/>
</dbReference>
<dbReference type="EMBL" id="JASBWS010000020">
    <property type="protein sequence ID" value="KAJ9111143.1"/>
    <property type="molecule type" value="Genomic_DNA"/>
</dbReference>
<evidence type="ECO:0000313" key="2">
    <source>
        <dbReference type="Proteomes" id="UP001230649"/>
    </source>
</evidence>
<evidence type="ECO:0000313" key="1">
    <source>
        <dbReference type="EMBL" id="KAJ9111143.1"/>
    </source>
</evidence>
<gene>
    <name evidence="1" type="ORF">QFC20_002637</name>
</gene>
<comment type="caution">
    <text evidence="1">The sequence shown here is derived from an EMBL/GenBank/DDBJ whole genome shotgun (WGS) entry which is preliminary data.</text>
</comment>
<sequence length="881" mass="94802">MHRLARLTHSSARCLHPNPPRSEKDVDQLLNSLLGRSSDSKSPQAPSVPSARSWGALPPAPAQRSAPSFSSRKDGQRSGGNDRTGNRQRSHSDQQDRDSQPRSFGLSRSPKQPKRTSDAPRAPRKNVETTPTLSSAPPRPRQSLADIASGVDVGPTTVDAAELEGNDDDRTTRWKSGPGKQGQNRRGPSEGRGSLRTNASPQPSGFKKKATPPSPVAAPYSREHFRKKDKKIVEAKVEREVFIPPSVRVGDLARIVDQKLPSLQRKMQRIGMTPEQCRSDYLLSAEDASLVAMEYGLSPIVDEEKSFDIYPDPPPTPEELQALPSRPPVVTIMGHVDHGKTTLLDALRHTSVASGEAGGITQHIGAFSVSLRDLLPNSEGNDPTDSSITFLDTPGHAAFTAMRARGAHVTDIVVLVVAADDGVMPQTKEVIELVKAEGDHIGLVVAINKCDKPGIDIHKVKNALMVEGVYLEEDGGDVPSVQVSGLKGIGLDALVETLATVAEVRDLRASRKSKAEGFVLESRVEKGRGNVATVLVTRGTLKTGDAIVAGQTWCRVRQMTDDKGKAVKETLPGMPVIVTGWKDVPVAGDEILQAPNGEEEAKKAIANRQRDAERKALMADVEKINEKRRLQRERIEQEEAIAEAAKAAGSDPVAAAAAAHRQAEATEKANAFRELRLVIRADVSGTVEAVVGALEHIGNKEAGVKIIHAGVGDVAESDVAIAEAAEGMIIGFSVKAPKAVQSHAAKSNVPIHLESVIYRLIETVRAKVAALLPPIIETRVLGEATVLQMFSIAVKGKESATIAGCRVANGVINRHDHIRVLRGDDREIVFDGTLDSLKHVKKDITEARKGSECGLSLHGFKDIRDGDIIVAYQKVEKPREL</sequence>
<organism evidence="1 2">
    <name type="scientific">Naganishia adeliensis</name>
    <dbReference type="NCBI Taxonomy" id="92952"/>
    <lineage>
        <taxon>Eukaryota</taxon>
        <taxon>Fungi</taxon>
        <taxon>Dikarya</taxon>
        <taxon>Basidiomycota</taxon>
        <taxon>Agaricomycotina</taxon>
        <taxon>Tremellomycetes</taxon>
        <taxon>Filobasidiales</taxon>
        <taxon>Filobasidiaceae</taxon>
        <taxon>Naganishia</taxon>
    </lineage>
</organism>
<protein>
    <submittedName>
        <fullName evidence="1">Uncharacterized protein</fullName>
    </submittedName>
</protein>
<name>A0ACC2WHC5_9TREE</name>